<dbReference type="HAMAP" id="MF_01114">
    <property type="entry name" value="RecX"/>
    <property type="match status" value="1"/>
</dbReference>
<dbReference type="PANTHER" id="PTHR33602:SF1">
    <property type="entry name" value="REGULATORY PROTEIN RECX FAMILY PROTEIN"/>
    <property type="match status" value="1"/>
</dbReference>
<sequence length="206" mass="23147">MKIDRLERSKHISGRVLVFLEDGTLLKITEQELLDFGLRAGDELDEETLERLKASASGSDAKAKAAELIGRRAMSRRDLERKLTEKGASETEARYAAEWLEAIGALDDEEYAALLVRHCAEKGYGPARYRDELYKHGVPRDLWEDAMSSAPDPAEIIGAYLQDRFRKGPPDERERRRAADALARRGFGWSDVRAGLSAWAELPDDS</sequence>
<comment type="subcellular location">
    <subcellularLocation>
        <location evidence="1">Cytoplasm</location>
    </subcellularLocation>
</comment>
<dbReference type="InterPro" id="IPR003783">
    <property type="entry name" value="Regulatory_RecX"/>
</dbReference>
<name>A0A644YB95_9ZZZZ</name>
<reference evidence="6" key="1">
    <citation type="submission" date="2019-08" db="EMBL/GenBank/DDBJ databases">
        <authorList>
            <person name="Kucharzyk K."/>
            <person name="Murdoch R.W."/>
            <person name="Higgins S."/>
            <person name="Loffler F."/>
        </authorList>
    </citation>
    <scope>NUCLEOTIDE SEQUENCE</scope>
</reference>
<proteinExistence type="inferred from homology"/>
<dbReference type="EMBL" id="VSSQ01004445">
    <property type="protein sequence ID" value="MPM25228.1"/>
    <property type="molecule type" value="Genomic_DNA"/>
</dbReference>
<feature type="domain" description="RecX second three-helical" evidence="5">
    <location>
        <begin position="107"/>
        <end position="147"/>
    </location>
</feature>
<evidence type="ECO:0000259" key="5">
    <source>
        <dbReference type="Pfam" id="PF02631"/>
    </source>
</evidence>
<keyword evidence="4" id="KW-0963">Cytoplasm</keyword>
<dbReference type="Pfam" id="PF02631">
    <property type="entry name" value="RecX_HTH2"/>
    <property type="match status" value="1"/>
</dbReference>
<dbReference type="InterPro" id="IPR053924">
    <property type="entry name" value="RecX_HTH_2nd"/>
</dbReference>
<accession>A0A644YB95</accession>
<comment type="similarity">
    <text evidence="2">Belongs to the RecX family.</text>
</comment>
<evidence type="ECO:0000313" key="6">
    <source>
        <dbReference type="EMBL" id="MPM25228.1"/>
    </source>
</evidence>
<dbReference type="InterPro" id="IPR036388">
    <property type="entry name" value="WH-like_DNA-bd_sf"/>
</dbReference>
<evidence type="ECO:0000256" key="3">
    <source>
        <dbReference type="ARBA" id="ARBA00018111"/>
    </source>
</evidence>
<comment type="caution">
    <text evidence="6">The sequence shown here is derived from an EMBL/GenBank/DDBJ whole genome shotgun (WGS) entry which is preliminary data.</text>
</comment>
<dbReference type="AlphaFoldDB" id="A0A644YB95"/>
<dbReference type="Gene3D" id="1.10.10.10">
    <property type="entry name" value="Winged helix-like DNA-binding domain superfamily/Winged helix DNA-binding domain"/>
    <property type="match status" value="3"/>
</dbReference>
<dbReference type="GO" id="GO:0005737">
    <property type="term" value="C:cytoplasm"/>
    <property type="evidence" value="ECO:0007669"/>
    <property type="project" value="UniProtKB-SubCell"/>
</dbReference>
<dbReference type="PANTHER" id="PTHR33602">
    <property type="entry name" value="REGULATORY PROTEIN RECX FAMILY PROTEIN"/>
    <property type="match status" value="1"/>
</dbReference>
<gene>
    <name evidence="6" type="primary">recX_22</name>
    <name evidence="6" type="ORF">SDC9_71718</name>
</gene>
<dbReference type="GO" id="GO:0006282">
    <property type="term" value="P:regulation of DNA repair"/>
    <property type="evidence" value="ECO:0007669"/>
    <property type="project" value="InterPro"/>
</dbReference>
<evidence type="ECO:0000256" key="4">
    <source>
        <dbReference type="ARBA" id="ARBA00022490"/>
    </source>
</evidence>
<protein>
    <recommendedName>
        <fullName evidence="3">Regulatory protein RecX</fullName>
    </recommendedName>
</protein>
<organism evidence="6">
    <name type="scientific">bioreactor metagenome</name>
    <dbReference type="NCBI Taxonomy" id="1076179"/>
    <lineage>
        <taxon>unclassified sequences</taxon>
        <taxon>metagenomes</taxon>
        <taxon>ecological metagenomes</taxon>
    </lineage>
</organism>
<evidence type="ECO:0000256" key="1">
    <source>
        <dbReference type="ARBA" id="ARBA00004496"/>
    </source>
</evidence>
<evidence type="ECO:0000256" key="2">
    <source>
        <dbReference type="ARBA" id="ARBA00009695"/>
    </source>
</evidence>